<dbReference type="SUPFAM" id="SSF47240">
    <property type="entry name" value="Ferritin-like"/>
    <property type="match status" value="1"/>
</dbReference>
<dbReference type="PANTHER" id="PTHR33531:SF10">
    <property type="entry name" value="BLR7895 PROTEIN"/>
    <property type="match status" value="1"/>
</dbReference>
<dbReference type="PANTHER" id="PTHR33531">
    <property type="entry name" value="RUBRERYTHRIN SUBFAMILY"/>
    <property type="match status" value="1"/>
</dbReference>
<dbReference type="InterPro" id="IPR009078">
    <property type="entry name" value="Ferritin-like_SF"/>
</dbReference>
<keyword evidence="3" id="KW-1185">Reference proteome</keyword>
<dbReference type="CDD" id="cd01045">
    <property type="entry name" value="Ferritin_like_AB"/>
    <property type="match status" value="1"/>
</dbReference>
<dbReference type="InterPro" id="IPR012347">
    <property type="entry name" value="Ferritin-like"/>
</dbReference>
<name>A0A7G2DE24_9EURY</name>
<accession>A0A7G2DE24</accession>
<dbReference type="GO" id="GO:0046872">
    <property type="term" value="F:metal ion binding"/>
    <property type="evidence" value="ECO:0007669"/>
    <property type="project" value="InterPro"/>
</dbReference>
<dbReference type="KEGG" id="tcq:TIRI35C_2100"/>
<evidence type="ECO:0000313" key="3">
    <source>
        <dbReference type="Proteomes" id="UP000516304"/>
    </source>
</evidence>
<evidence type="ECO:0000259" key="1">
    <source>
        <dbReference type="Pfam" id="PF02915"/>
    </source>
</evidence>
<dbReference type="Proteomes" id="UP000516304">
    <property type="component" value="Chromosome TIRI35C"/>
</dbReference>
<dbReference type="InterPro" id="IPR003251">
    <property type="entry name" value="Rr_diiron-bd_dom"/>
</dbReference>
<gene>
    <name evidence="2" type="ORF">TIRI35C_2100</name>
</gene>
<evidence type="ECO:0000313" key="2">
    <source>
        <dbReference type="EMBL" id="CAD5245254.1"/>
    </source>
</evidence>
<dbReference type="Gene3D" id="1.20.1260.10">
    <property type="match status" value="1"/>
</dbReference>
<organism evidence="2 3">
    <name type="scientific">Thermococcus camini</name>
    <dbReference type="NCBI Taxonomy" id="2016373"/>
    <lineage>
        <taxon>Archaea</taxon>
        <taxon>Methanobacteriati</taxon>
        <taxon>Methanobacteriota</taxon>
        <taxon>Thermococci</taxon>
        <taxon>Thermococcales</taxon>
        <taxon>Thermococcaceae</taxon>
        <taxon>Thermococcus</taxon>
    </lineage>
</organism>
<reference evidence="2 3" key="1">
    <citation type="submission" date="2020-09" db="EMBL/GenBank/DDBJ databases">
        <authorList>
            <person name="Courtine D."/>
        </authorList>
    </citation>
    <scope>NUCLEOTIDE SEQUENCE [LARGE SCALE GENOMIC DNA]</scope>
    <source>
        <strain evidence="2 3">IRI35c</strain>
    </source>
</reference>
<dbReference type="EMBL" id="LR881183">
    <property type="protein sequence ID" value="CAD5245254.1"/>
    <property type="molecule type" value="Genomic_DNA"/>
</dbReference>
<dbReference type="Pfam" id="PF02915">
    <property type="entry name" value="Rubrerythrin"/>
    <property type="match status" value="1"/>
</dbReference>
<dbReference type="GO" id="GO:0016491">
    <property type="term" value="F:oxidoreductase activity"/>
    <property type="evidence" value="ECO:0007669"/>
    <property type="project" value="InterPro"/>
</dbReference>
<sequence length="164" mass="19278">MYGVHEVVDALSKLSYEEALAYWIEGEKEEAEFYRELARRARNLGLGEELVRTFEKLAEDSLAHAKELEAQFESKYGRKPVSNLPPLEVLPVLEEFERADQLEEVLKAAMESELIAHESYKLLAERVDGERLRELYSRLAEVERGHYEMLRQRYEELTRKKDRS</sequence>
<feature type="domain" description="Rubrerythrin diiron-binding" evidence="1">
    <location>
        <begin position="18"/>
        <end position="152"/>
    </location>
</feature>
<proteinExistence type="predicted"/>
<dbReference type="AlphaFoldDB" id="A0A7G2DE24"/>
<protein>
    <submittedName>
        <fullName evidence="2">Rubrerythrin-related protein</fullName>
    </submittedName>
</protein>